<accession>A0A1I4IA09</accession>
<name>A0A1I4IA09_9RHOB</name>
<keyword evidence="2" id="KW-1185">Reference proteome</keyword>
<evidence type="ECO:0000313" key="2">
    <source>
        <dbReference type="Proteomes" id="UP000199144"/>
    </source>
</evidence>
<dbReference type="AlphaFoldDB" id="A0A1I4IA09"/>
<dbReference type="RefSeq" id="WP_093090576.1">
    <property type="nucleotide sequence ID" value="NZ_FOTQ01000001.1"/>
</dbReference>
<dbReference type="EMBL" id="FOTQ01000001">
    <property type="protein sequence ID" value="SFL51218.1"/>
    <property type="molecule type" value="Genomic_DNA"/>
</dbReference>
<dbReference type="SUPFAM" id="SSF52540">
    <property type="entry name" value="P-loop containing nucleoside triphosphate hydrolases"/>
    <property type="match status" value="1"/>
</dbReference>
<dbReference type="OrthoDB" id="7705857at2"/>
<evidence type="ECO:0000313" key="1">
    <source>
        <dbReference type="EMBL" id="SFL51218.1"/>
    </source>
</evidence>
<proteinExistence type="predicted"/>
<dbReference type="Gene3D" id="3.40.50.300">
    <property type="entry name" value="P-loop containing nucleotide triphosphate hydrolases"/>
    <property type="match status" value="1"/>
</dbReference>
<dbReference type="STRING" id="254406.SAMN04488042_101512"/>
<reference evidence="1 2" key="1">
    <citation type="submission" date="2016-10" db="EMBL/GenBank/DDBJ databases">
        <authorList>
            <person name="de Groot N.N."/>
        </authorList>
    </citation>
    <scope>NUCLEOTIDE SEQUENCE [LARGE SCALE GENOMIC DNA]</scope>
    <source>
        <strain evidence="1 2">DSM 15283</strain>
    </source>
</reference>
<organism evidence="1 2">
    <name type="scientific">Shimia aestuarii</name>
    <dbReference type="NCBI Taxonomy" id="254406"/>
    <lineage>
        <taxon>Bacteria</taxon>
        <taxon>Pseudomonadati</taxon>
        <taxon>Pseudomonadota</taxon>
        <taxon>Alphaproteobacteria</taxon>
        <taxon>Rhodobacterales</taxon>
        <taxon>Roseobacteraceae</taxon>
    </lineage>
</organism>
<protein>
    <recommendedName>
        <fullName evidence="3">Sulfotransferase family protein</fullName>
    </recommendedName>
</protein>
<dbReference type="Proteomes" id="UP000199144">
    <property type="component" value="Unassembled WGS sequence"/>
</dbReference>
<dbReference type="InterPro" id="IPR027417">
    <property type="entry name" value="P-loop_NTPase"/>
</dbReference>
<evidence type="ECO:0008006" key="3">
    <source>
        <dbReference type="Google" id="ProtNLM"/>
    </source>
</evidence>
<sequence length="267" mass="29381">MKQILVHAGFHKTGTTSVQKMLVHNRKTLRRKLQIFTRRNMVGPCEAARAYSIRRTEADLLAFCSELAASFAKIDPTDPRAVLISSEDLSGHMPGRFGLTRYDAAPALMRALCDTAQQAFDAPFSISFFFTTRAPEAWLRSCHAQHLRAIRMTDDLDSYAAHYAASADLDAIVQAVCSAVTPHRVLSAPLEDLTDDPLGPLGILFDTLNIPARLRQQLDILPPANLSPPDALLADYLATNRSDLDDATVAQTKIAARRAWLNADKTP</sequence>
<gene>
    <name evidence="1" type="ORF">SAMN04488042_101512</name>
</gene>